<dbReference type="PROSITE" id="PS00058">
    <property type="entry name" value="DNA_MISMATCH_REPAIR_1"/>
    <property type="match status" value="1"/>
</dbReference>
<evidence type="ECO:0000256" key="1">
    <source>
        <dbReference type="ARBA" id="ARBA00004123"/>
    </source>
</evidence>
<accession>A0A0W0CKC4</accession>
<dbReference type="GO" id="GO:0140664">
    <property type="term" value="F:ATP-dependent DNA damage sensor activity"/>
    <property type="evidence" value="ECO:0007669"/>
    <property type="project" value="InterPro"/>
</dbReference>
<evidence type="ECO:0000313" key="9">
    <source>
        <dbReference type="EMBL" id="KTB00039.1"/>
    </source>
</evidence>
<dbReference type="FunFam" id="3.30.230.10:FF:000014">
    <property type="entry name" value="DNA mismatch repair protein Mlh1"/>
    <property type="match status" value="1"/>
</dbReference>
<dbReference type="GO" id="GO:0007131">
    <property type="term" value="P:reciprocal meiotic recombination"/>
    <property type="evidence" value="ECO:0007669"/>
    <property type="project" value="EnsemblFungi"/>
</dbReference>
<dbReference type="PANTHER" id="PTHR10073:SF12">
    <property type="entry name" value="DNA MISMATCH REPAIR PROTEIN MLH1"/>
    <property type="match status" value="1"/>
</dbReference>
<evidence type="ECO:0000256" key="2">
    <source>
        <dbReference type="ARBA" id="ARBA00006082"/>
    </source>
</evidence>
<evidence type="ECO:0000256" key="5">
    <source>
        <dbReference type="ARBA" id="ARBA00023242"/>
    </source>
</evidence>
<dbReference type="InterPro" id="IPR038973">
    <property type="entry name" value="MutL/Mlh/Pms-like"/>
</dbReference>
<dbReference type="InterPro" id="IPR014762">
    <property type="entry name" value="DNA_mismatch_repair_CS"/>
</dbReference>
<keyword evidence="5" id="KW-0539">Nucleus</keyword>
<comment type="caution">
    <text evidence="9">The sequence shown here is derived from an EMBL/GenBank/DDBJ whole genome shotgun (WGS) entry which is preliminary data.</text>
</comment>
<dbReference type="SUPFAM" id="SSF54211">
    <property type="entry name" value="Ribosomal protein S5 domain 2-like"/>
    <property type="match status" value="1"/>
</dbReference>
<dbReference type="Pfam" id="PF01119">
    <property type="entry name" value="DNA_mis_repair"/>
    <property type="match status" value="1"/>
</dbReference>
<evidence type="ECO:0000256" key="4">
    <source>
        <dbReference type="ARBA" id="ARBA00023204"/>
    </source>
</evidence>
<dbReference type="NCBIfam" id="TIGR00585">
    <property type="entry name" value="mutl"/>
    <property type="match status" value="1"/>
</dbReference>
<dbReference type="FunFam" id="3.30.565.10:FF:000079">
    <property type="entry name" value="DNA mismatch repair protein MLH"/>
    <property type="match status" value="1"/>
</dbReference>
<comment type="subcellular location">
    <subcellularLocation>
        <location evidence="1">Nucleus</location>
    </subcellularLocation>
</comment>
<reference evidence="9 10" key="1">
    <citation type="submission" date="2015-10" db="EMBL/GenBank/DDBJ databases">
        <title>Draft genomes sequences of Candida glabrata isolates 1A, 1B, 2A, 2B, 3A and 3B.</title>
        <authorList>
            <person name="Haavelsrud O.E."/>
            <person name="Gaustad P."/>
        </authorList>
    </citation>
    <scope>NUCLEOTIDE SEQUENCE [LARGE SCALE GENOMIC DNA]</scope>
    <source>
        <strain evidence="9">910700640</strain>
    </source>
</reference>
<dbReference type="EMBL" id="LLZZ01000141">
    <property type="protein sequence ID" value="KTB00039.1"/>
    <property type="molecule type" value="Genomic_DNA"/>
</dbReference>
<feature type="region of interest" description="Disordered" evidence="7">
    <location>
        <begin position="416"/>
        <end position="436"/>
    </location>
</feature>
<dbReference type="Gene3D" id="3.30.230.10">
    <property type="match status" value="1"/>
</dbReference>
<dbReference type="GO" id="GO:0032389">
    <property type="term" value="C:MutLalpha complex"/>
    <property type="evidence" value="ECO:0007669"/>
    <property type="project" value="EnsemblFungi"/>
</dbReference>
<dbReference type="VEuPathDB" id="FungiDB:GVI51_F07293"/>
<proteinExistence type="inferred from homology"/>
<evidence type="ECO:0000313" key="10">
    <source>
        <dbReference type="Proteomes" id="UP000054886"/>
    </source>
</evidence>
<dbReference type="GO" id="GO:0016887">
    <property type="term" value="F:ATP hydrolysis activity"/>
    <property type="evidence" value="ECO:0007669"/>
    <property type="project" value="EnsemblFungi"/>
</dbReference>
<dbReference type="InterPro" id="IPR014721">
    <property type="entry name" value="Ribsml_uS5_D2-typ_fold_subgr"/>
</dbReference>
<dbReference type="Gene3D" id="3.30.565.10">
    <property type="entry name" value="Histidine kinase-like ATPase, C-terminal domain"/>
    <property type="match status" value="1"/>
</dbReference>
<feature type="compositionally biased region" description="Basic and acidic residues" evidence="7">
    <location>
        <begin position="664"/>
        <end position="679"/>
    </location>
</feature>
<dbReference type="SMART" id="SM01340">
    <property type="entry name" value="DNA_mis_repair"/>
    <property type="match status" value="1"/>
</dbReference>
<sequence length="723" mass="81271">MGKIRALDPSVVNKIAAGEIIISPVNALKEILENSIDAGATMLEILVRDGGIKLLQVSDNGCGIQLDDLPLLCERFATSKLTNFQDLENIATYGFRGEALASISHIARLSVTTKTNDEQCAYKVSYNEGKIVDKPKPVAGKNGTSIHVEDLFYNIPSRLRALKTPNEEFTRILDVVGRYGIHSKGIGFSCKKFGDSSYSITLKPDFTTIDRIRSIYGNNVATSIIGFEMDSNENLGLTKVSGYISTSNLNNKKSVQPIFFINDRLVTCDPLRRAIYNTYTNYLPKGTRPFIYLSINISPPSVDVNVHPTKREVRFLHQDEIIDEITTSINDQLSKLDTTRTFNRGVMMSKPLTDNSSTKYSQAATPTTTHPMNSSQTSQRRYENKLVRVDSSQAKITSFLKSSQYNSAEYISASQHIGKQSNTASDNNKDKATPIDLNDDVNITRSQSLQDESQSNTYSMLSKERVTVNLTSIESLRNQVDMSAHKELTEIFAGSNYIGIVDYYKRLLTIQFDLKLFLVDYGAICNELFYQIGLTDFANFGTIQLQTQDTEQLSIRNILKTLNLAETKIDEISSQLVEMKEMLWEYFSIEIIENESHVAFLKTIPLLLKGYTPSLSKLPLFIYRLGTIVNWNSEQECLDGILKQIALFYIPEIIMEVSSSSESPKGEKHSNTENAHKKEELSEKIEHVIYPCLKRRFLAPSSIVDDVIEIANLPGLYKVFERC</sequence>
<feature type="compositionally biased region" description="Polar residues" evidence="7">
    <location>
        <begin position="416"/>
        <end position="426"/>
    </location>
</feature>
<dbReference type="VEuPathDB" id="FungiDB:B1J91_F07733g"/>
<gene>
    <name evidence="9" type="ORF">AO440_001424</name>
</gene>
<keyword evidence="3" id="KW-0227">DNA damage</keyword>
<dbReference type="Pfam" id="PF16413">
    <property type="entry name" value="Mlh1_C"/>
    <property type="match status" value="1"/>
</dbReference>
<evidence type="ECO:0000256" key="3">
    <source>
        <dbReference type="ARBA" id="ARBA00022763"/>
    </source>
</evidence>
<dbReference type="GO" id="GO:0000713">
    <property type="term" value="P:meiotic heteroduplex formation"/>
    <property type="evidence" value="ECO:0007669"/>
    <property type="project" value="EnsemblFungi"/>
</dbReference>
<dbReference type="CDD" id="cd16926">
    <property type="entry name" value="HATPase_MutL-MLH-PMS-like"/>
    <property type="match status" value="1"/>
</dbReference>
<dbReference type="Proteomes" id="UP000054886">
    <property type="component" value="Unassembled WGS sequence"/>
</dbReference>
<dbReference type="GO" id="GO:0032390">
    <property type="term" value="C:MutLbeta complex"/>
    <property type="evidence" value="ECO:0007669"/>
    <property type="project" value="EnsemblFungi"/>
</dbReference>
<dbReference type="GO" id="GO:0000710">
    <property type="term" value="P:meiotic mismatch repair"/>
    <property type="evidence" value="ECO:0007669"/>
    <property type="project" value="EnsemblFungi"/>
</dbReference>
<dbReference type="SUPFAM" id="SSF55874">
    <property type="entry name" value="ATPase domain of HSP90 chaperone/DNA topoisomerase II/histidine kinase"/>
    <property type="match status" value="1"/>
</dbReference>
<feature type="compositionally biased region" description="Polar residues" evidence="7">
    <location>
        <begin position="352"/>
        <end position="379"/>
    </location>
</feature>
<dbReference type="Pfam" id="PF13589">
    <property type="entry name" value="HATPase_c_3"/>
    <property type="match status" value="1"/>
</dbReference>
<dbReference type="PANTHER" id="PTHR10073">
    <property type="entry name" value="DNA MISMATCH REPAIR PROTEIN MLH, PMS, MUTL"/>
    <property type="match status" value="1"/>
</dbReference>
<dbReference type="GO" id="GO:0097587">
    <property type="term" value="C:MutLgamma complex"/>
    <property type="evidence" value="ECO:0007669"/>
    <property type="project" value="EnsemblFungi"/>
</dbReference>
<dbReference type="VEuPathDB" id="FungiDB:GWK60_F07271"/>
<dbReference type="InterPro" id="IPR002099">
    <property type="entry name" value="MutL/Mlh/PMS"/>
</dbReference>
<dbReference type="VEuPathDB" id="FungiDB:CAGL0F07733g"/>
<evidence type="ECO:0000259" key="8">
    <source>
        <dbReference type="SMART" id="SM01340"/>
    </source>
</evidence>
<keyword evidence="6" id="KW-0175">Coiled coil</keyword>
<dbReference type="GO" id="GO:0005524">
    <property type="term" value="F:ATP binding"/>
    <property type="evidence" value="ECO:0007669"/>
    <property type="project" value="EnsemblFungi"/>
</dbReference>
<evidence type="ECO:0000256" key="7">
    <source>
        <dbReference type="SAM" id="MobiDB-lite"/>
    </source>
</evidence>
<dbReference type="InterPro" id="IPR032189">
    <property type="entry name" value="Mlh1_C"/>
</dbReference>
<dbReference type="InterPro" id="IPR013507">
    <property type="entry name" value="DNA_mismatch_S5_2-like"/>
</dbReference>
<dbReference type="CDD" id="cd03483">
    <property type="entry name" value="MutL_Trans_MLH1"/>
    <property type="match status" value="1"/>
</dbReference>
<keyword evidence="4" id="KW-0234">DNA repair</keyword>
<comment type="similarity">
    <text evidence="2">Belongs to the DNA mismatch repair MutL/HexB family.</text>
</comment>
<organism evidence="9 10">
    <name type="scientific">Candida glabrata</name>
    <name type="common">Yeast</name>
    <name type="synonym">Torulopsis glabrata</name>
    <dbReference type="NCBI Taxonomy" id="5478"/>
    <lineage>
        <taxon>Eukaryota</taxon>
        <taxon>Fungi</taxon>
        <taxon>Dikarya</taxon>
        <taxon>Ascomycota</taxon>
        <taxon>Saccharomycotina</taxon>
        <taxon>Saccharomycetes</taxon>
        <taxon>Saccharomycetales</taxon>
        <taxon>Saccharomycetaceae</taxon>
        <taxon>Nakaseomyces</taxon>
    </lineage>
</organism>
<dbReference type="GO" id="GO:0030983">
    <property type="term" value="F:mismatched DNA binding"/>
    <property type="evidence" value="ECO:0007669"/>
    <property type="project" value="InterPro"/>
</dbReference>
<name>A0A0W0CKC4_CANGB</name>
<feature type="region of interest" description="Disordered" evidence="7">
    <location>
        <begin position="348"/>
        <end position="380"/>
    </location>
</feature>
<feature type="region of interest" description="Disordered" evidence="7">
    <location>
        <begin position="660"/>
        <end position="679"/>
    </location>
</feature>
<feature type="coiled-coil region" evidence="6">
    <location>
        <begin position="555"/>
        <end position="582"/>
    </location>
</feature>
<protein>
    <submittedName>
        <fullName evidence="9">DNA mismatch repair protein MLH1</fullName>
    </submittedName>
</protein>
<dbReference type="InterPro" id="IPR020568">
    <property type="entry name" value="Ribosomal_Su5_D2-typ_SF"/>
</dbReference>
<dbReference type="InterPro" id="IPR036890">
    <property type="entry name" value="HATPase_C_sf"/>
</dbReference>
<feature type="domain" description="DNA mismatch repair protein S5" evidence="8">
    <location>
        <begin position="212"/>
        <end position="334"/>
    </location>
</feature>
<dbReference type="AlphaFoldDB" id="A0A0W0CKC4"/>
<evidence type="ECO:0000256" key="6">
    <source>
        <dbReference type="SAM" id="Coils"/>
    </source>
</evidence>